<dbReference type="OrthoDB" id="9794931at2"/>
<organism evidence="2 3">
    <name type="scientific">Candidatus Bipolaricaulis anaerobius</name>
    <dbReference type="NCBI Taxonomy" id="2026885"/>
    <lineage>
        <taxon>Bacteria</taxon>
        <taxon>Candidatus Bipolaricaulota</taxon>
        <taxon>Candidatus Bipolaricaulia</taxon>
        <taxon>Candidatus Bipolaricaulales</taxon>
        <taxon>Candidatus Bipolaricaulaceae</taxon>
        <taxon>Candidatus Bipolaricaulis</taxon>
    </lineage>
</organism>
<sequence length="183" mass="20268">MGNLYIALLHFPMRSREGGIVATALTSINVPDIARTARTYGASRYYVVTPLASQRRIAERLRSFWMEEEESSNRREAVSLVAVREEIEECFDEISAAEGQPPLLWGTSARSGLPYPRLSWDEARALVREKPVLLAFGTGNGMADELLAACDALLPPVRGRGYNYLSVRAAVAIILDRLKGEEV</sequence>
<dbReference type="InterPro" id="IPR019230">
    <property type="entry name" value="RNA_MeTrfase_C_dom"/>
</dbReference>
<gene>
    <name evidence="2" type="ORF">BARAN1_1196</name>
</gene>
<evidence type="ECO:0000259" key="1">
    <source>
        <dbReference type="Pfam" id="PF09936"/>
    </source>
</evidence>
<name>A0A2X3KX94_9BACT</name>
<evidence type="ECO:0000313" key="2">
    <source>
        <dbReference type="EMBL" id="SQD93218.1"/>
    </source>
</evidence>
<dbReference type="Pfam" id="PF09936">
    <property type="entry name" value="Methyltrn_RNA_4"/>
    <property type="match status" value="1"/>
</dbReference>
<feature type="domain" description="tRNA (guanine-N(1)-)-methyltransferase C-terminal" evidence="1">
    <location>
        <begin position="3"/>
        <end position="179"/>
    </location>
</feature>
<dbReference type="AlphaFoldDB" id="A0A2X3KX94"/>
<dbReference type="Gene3D" id="3.40.1280.10">
    <property type="match status" value="1"/>
</dbReference>
<keyword evidence="3" id="KW-1185">Reference proteome</keyword>
<dbReference type="RefSeq" id="WP_157959524.1">
    <property type="nucleotide sequence ID" value="NZ_LS483254.1"/>
</dbReference>
<dbReference type="KEGG" id="bana:BARAN1_1196"/>
<accession>A0A2X3KX94</accession>
<dbReference type="InterPro" id="IPR029026">
    <property type="entry name" value="tRNA_m1G_MTases_N"/>
</dbReference>
<dbReference type="EMBL" id="LS483254">
    <property type="protein sequence ID" value="SQD93218.1"/>
    <property type="molecule type" value="Genomic_DNA"/>
</dbReference>
<reference evidence="3" key="1">
    <citation type="submission" date="2018-05" db="EMBL/GenBank/DDBJ databases">
        <authorList>
            <person name="Hao L."/>
        </authorList>
    </citation>
    <scope>NUCLEOTIDE SEQUENCE [LARGE SCALE GENOMIC DNA]</scope>
</reference>
<evidence type="ECO:0000313" key="3">
    <source>
        <dbReference type="Proteomes" id="UP000249818"/>
    </source>
</evidence>
<dbReference type="InterPro" id="IPR029028">
    <property type="entry name" value="Alpha/beta_knot_MTases"/>
</dbReference>
<dbReference type="Proteomes" id="UP000249818">
    <property type="component" value="Chromosome BARAN1"/>
</dbReference>
<protein>
    <recommendedName>
        <fullName evidence="1">tRNA (guanine-N(1)-)-methyltransferase C-terminal domain-containing protein</fullName>
    </recommendedName>
</protein>
<proteinExistence type="predicted"/>
<dbReference type="SUPFAM" id="SSF75217">
    <property type="entry name" value="alpha/beta knot"/>
    <property type="match status" value="1"/>
</dbReference>